<protein>
    <recommendedName>
        <fullName evidence="1">F-box domain-containing protein</fullName>
    </recommendedName>
</protein>
<dbReference type="InterPro" id="IPR006527">
    <property type="entry name" value="F-box-assoc_dom_typ1"/>
</dbReference>
<dbReference type="SMART" id="SM00256">
    <property type="entry name" value="FBOX"/>
    <property type="match status" value="1"/>
</dbReference>
<dbReference type="Pfam" id="PF00646">
    <property type="entry name" value="F-box"/>
    <property type="match status" value="1"/>
</dbReference>
<reference evidence="2" key="2">
    <citation type="submission" date="2023-05" db="EMBL/GenBank/DDBJ databases">
        <authorList>
            <person name="Schelkunov M.I."/>
        </authorList>
    </citation>
    <scope>NUCLEOTIDE SEQUENCE</scope>
    <source>
        <strain evidence="2">Hsosn_3</strain>
        <tissue evidence="2">Leaf</tissue>
    </source>
</reference>
<dbReference type="Pfam" id="PF07734">
    <property type="entry name" value="FBA_1"/>
    <property type="match status" value="1"/>
</dbReference>
<reference evidence="2" key="1">
    <citation type="submission" date="2023-02" db="EMBL/GenBank/DDBJ databases">
        <title>Genome of toxic invasive species Heracleum sosnowskyi carries increased number of genes despite the absence of recent whole-genome duplications.</title>
        <authorList>
            <person name="Schelkunov M."/>
            <person name="Shtratnikova V."/>
            <person name="Makarenko M."/>
            <person name="Klepikova A."/>
            <person name="Omelchenko D."/>
            <person name="Novikova G."/>
            <person name="Obukhova E."/>
            <person name="Bogdanov V."/>
            <person name="Penin A."/>
            <person name="Logacheva M."/>
        </authorList>
    </citation>
    <scope>NUCLEOTIDE SEQUENCE</scope>
    <source>
        <strain evidence="2">Hsosn_3</strain>
        <tissue evidence="2">Leaf</tissue>
    </source>
</reference>
<dbReference type="EMBL" id="JAUIZM010000002">
    <property type="protein sequence ID" value="KAK1398269.1"/>
    <property type="molecule type" value="Genomic_DNA"/>
</dbReference>
<dbReference type="PANTHER" id="PTHR31672">
    <property type="entry name" value="BNACNNG10540D PROTEIN"/>
    <property type="match status" value="1"/>
</dbReference>
<dbReference type="Gene3D" id="1.20.1280.50">
    <property type="match status" value="1"/>
</dbReference>
<organism evidence="2 3">
    <name type="scientific">Heracleum sosnowskyi</name>
    <dbReference type="NCBI Taxonomy" id="360622"/>
    <lineage>
        <taxon>Eukaryota</taxon>
        <taxon>Viridiplantae</taxon>
        <taxon>Streptophyta</taxon>
        <taxon>Embryophyta</taxon>
        <taxon>Tracheophyta</taxon>
        <taxon>Spermatophyta</taxon>
        <taxon>Magnoliopsida</taxon>
        <taxon>eudicotyledons</taxon>
        <taxon>Gunneridae</taxon>
        <taxon>Pentapetalae</taxon>
        <taxon>asterids</taxon>
        <taxon>campanulids</taxon>
        <taxon>Apiales</taxon>
        <taxon>Apiaceae</taxon>
        <taxon>Apioideae</taxon>
        <taxon>apioid superclade</taxon>
        <taxon>Tordylieae</taxon>
        <taxon>Tordyliinae</taxon>
        <taxon>Heracleum</taxon>
    </lineage>
</organism>
<dbReference type="InterPro" id="IPR001810">
    <property type="entry name" value="F-box_dom"/>
</dbReference>
<gene>
    <name evidence="2" type="ORF">POM88_008132</name>
</gene>
<dbReference type="AlphaFoldDB" id="A0AAD8N680"/>
<comment type="caution">
    <text evidence="2">The sequence shown here is derived from an EMBL/GenBank/DDBJ whole genome shotgun (WGS) entry which is preliminary data.</text>
</comment>
<feature type="domain" description="F-box" evidence="1">
    <location>
        <begin position="105"/>
        <end position="155"/>
    </location>
</feature>
<evidence type="ECO:0000259" key="1">
    <source>
        <dbReference type="PROSITE" id="PS50181"/>
    </source>
</evidence>
<dbReference type="NCBIfam" id="TIGR01640">
    <property type="entry name" value="F_box_assoc_1"/>
    <property type="match status" value="1"/>
</dbReference>
<sequence>MGMCEKRSKLIIGYGMPPHFLLKKYLRNSGLCPHKLYPRYIDDSASSERRKHHLLRKAFHTWKKYSMDMMHSPDYLCEIQVFLLLNVTTLCMIMARNLQLSVREETSISDIPEDVLGLILSRVPARSLLSCQCVCKRFNAVSRNPIVLAAHVKRASTSNTTTFCSVFHYHSDGIEDRYDHVLLENTDDSVSFSHVRPSNPVTCDISIVGSCNGLICAEIEAPSDENGGCFLIWNPVTRENRFVEKPNVNALRTPHTMALAFGFSHKTNDYKLVRIVSYLGLDYPSTVEVYNLSTERWSANDVTTLPCLEPDKVPPYFNNPFILFSISSPYFIQPLKKAFHWLADTAGIEDRLSKAVVSFDLEEEQLKLFSWLHPFKIPLVELGILDSLNDKLSLIVPRIDSPNPGFDIWVMSDYGYQDSWTRLLTVEQFDGFAMPVGYWKDDLLIMAKMTMEERYMFFYNLKTQESTRPRRLQLQGTLFSEAQNQELVELLFGIYVGRKYFLVVGLKALEFNGNKFSRYGLLRNLCSAVICLKIQS</sequence>
<dbReference type="InterPro" id="IPR036047">
    <property type="entry name" value="F-box-like_dom_sf"/>
</dbReference>
<dbReference type="InterPro" id="IPR017451">
    <property type="entry name" value="F-box-assoc_interact_dom"/>
</dbReference>
<dbReference type="PROSITE" id="PS50181">
    <property type="entry name" value="FBOX"/>
    <property type="match status" value="1"/>
</dbReference>
<dbReference type="Proteomes" id="UP001237642">
    <property type="component" value="Unassembled WGS sequence"/>
</dbReference>
<keyword evidence="3" id="KW-1185">Reference proteome</keyword>
<evidence type="ECO:0000313" key="3">
    <source>
        <dbReference type="Proteomes" id="UP001237642"/>
    </source>
</evidence>
<name>A0AAD8N680_9APIA</name>
<dbReference type="SUPFAM" id="SSF81383">
    <property type="entry name" value="F-box domain"/>
    <property type="match status" value="1"/>
</dbReference>
<dbReference type="InterPro" id="IPR050796">
    <property type="entry name" value="SCF_F-box_component"/>
</dbReference>
<proteinExistence type="predicted"/>
<evidence type="ECO:0000313" key="2">
    <source>
        <dbReference type="EMBL" id="KAK1398269.1"/>
    </source>
</evidence>
<dbReference type="PANTHER" id="PTHR31672:SF13">
    <property type="entry name" value="F-BOX PROTEIN CPR30-LIKE"/>
    <property type="match status" value="1"/>
</dbReference>
<accession>A0AAD8N680</accession>